<feature type="chain" id="PRO_5038368189" evidence="3">
    <location>
        <begin position="23"/>
        <end position="674"/>
    </location>
</feature>
<organism evidence="5 6">
    <name type="scientific">Mumia flava</name>
    <dbReference type="NCBI Taxonomy" id="1348852"/>
    <lineage>
        <taxon>Bacteria</taxon>
        <taxon>Bacillati</taxon>
        <taxon>Actinomycetota</taxon>
        <taxon>Actinomycetes</taxon>
        <taxon>Propionibacteriales</taxon>
        <taxon>Nocardioidaceae</taxon>
        <taxon>Mumia</taxon>
    </lineage>
</organism>
<dbReference type="Gene3D" id="3.40.50.410">
    <property type="entry name" value="von Willebrand factor, type A domain"/>
    <property type="match status" value="1"/>
</dbReference>
<reference evidence="5 6" key="1">
    <citation type="submission" date="2017-11" db="EMBL/GenBank/DDBJ databases">
        <title>Genomic Encyclopedia of Archaeal and Bacterial Type Strains, Phase II (KMG-II): From Individual Species to Whole Genera.</title>
        <authorList>
            <person name="Goeker M."/>
        </authorList>
    </citation>
    <scope>NUCLEOTIDE SEQUENCE [LARGE SCALE GENOMIC DNA]</scope>
    <source>
        <strain evidence="5 6">DSM 27763</strain>
    </source>
</reference>
<dbReference type="InterPro" id="IPR002035">
    <property type="entry name" value="VWF_A"/>
</dbReference>
<evidence type="ECO:0000256" key="1">
    <source>
        <dbReference type="SAM" id="MobiDB-lite"/>
    </source>
</evidence>
<feature type="region of interest" description="Disordered" evidence="1">
    <location>
        <begin position="333"/>
        <end position="369"/>
    </location>
</feature>
<gene>
    <name evidence="5" type="ORF">CLV56_3854</name>
</gene>
<keyword evidence="6" id="KW-1185">Reference proteome</keyword>
<proteinExistence type="predicted"/>
<dbReference type="RefSeq" id="WP_100415453.1">
    <property type="nucleotide sequence ID" value="NZ_PGEZ01000002.1"/>
</dbReference>
<evidence type="ECO:0000259" key="4">
    <source>
        <dbReference type="PROSITE" id="PS50234"/>
    </source>
</evidence>
<sequence>MSPLPRFVRTALSLTASSTVLVAGPAWVVAPAAADETPGATDGAADQRMQLVLDSSGSMAEPARGGGTKIDAARTALDHVVDTLPADATVGMRVYGATVDSGRGACTDSQEVVAPGTDNRDQLRAAVDAYEPLGETPIGYALEQAAVDLGSEGKRTIVLVSDGESTCAPDPCKIARGLAKDGIDMRVDVVGLSVDRRTRKQLRCIADAGNGSYYDADGAADLTKRLEVTSTRAFRPFRFTGTPVDGATEAIDAPTVTGGRYVDTFDPAGEMLHYRIERTQPGTTVYVSATTRSPDGALVASLGLDLSDEEGNRCGSSSRSIKTNLFGARPLVSVSTSSWEEAREQTPSTQETPSDPTATPSATPSADPCADGSVLYASLKRLVASDDLDGEPFELLVSEEPPLVEGAYDDLPPATESVRWTAIEPEEAPSSVVPGDSLSNAPVVEPGSYAGEVLGGETQVFAIPVDWGQQLQAQLDLGPLTERQWDATGIASGISVDVFDPDRTPTISTLRIENEPEWWRDGFTQLFGEEVKTYRTGATTPVVRYRNRAEFSARDGARAGVRYVEVNMSTNVDDGVTIPYTLTLQTYGTAGDGAPEYAEVDGLDTSTGVGAPPTTGAGGTSDDGADSGSDGDAAAASDGSTVPSWLVVALGVVVALLLAAVVAVVVLARRASRS</sequence>
<evidence type="ECO:0000256" key="2">
    <source>
        <dbReference type="SAM" id="Phobius"/>
    </source>
</evidence>
<feature type="compositionally biased region" description="Low complexity" evidence="1">
    <location>
        <begin position="605"/>
        <end position="615"/>
    </location>
</feature>
<keyword evidence="3" id="KW-0732">Signal</keyword>
<dbReference type="Pfam" id="PF13519">
    <property type="entry name" value="VWA_2"/>
    <property type="match status" value="1"/>
</dbReference>
<dbReference type="InterPro" id="IPR036465">
    <property type="entry name" value="vWFA_dom_sf"/>
</dbReference>
<evidence type="ECO:0000256" key="3">
    <source>
        <dbReference type="SAM" id="SignalP"/>
    </source>
</evidence>
<feature type="compositionally biased region" description="Low complexity" evidence="1">
    <location>
        <begin position="352"/>
        <end position="369"/>
    </location>
</feature>
<feature type="compositionally biased region" description="Polar residues" evidence="1">
    <location>
        <begin position="333"/>
        <end position="351"/>
    </location>
</feature>
<feature type="domain" description="VWFA" evidence="4">
    <location>
        <begin position="48"/>
        <end position="229"/>
    </location>
</feature>
<keyword evidence="2" id="KW-0472">Membrane</keyword>
<name>A0A2M9B8R3_9ACTN</name>
<dbReference type="SUPFAM" id="SSF53300">
    <property type="entry name" value="vWA-like"/>
    <property type="match status" value="1"/>
</dbReference>
<protein>
    <submittedName>
        <fullName evidence="5">Ca-activated chloride channel family protein</fullName>
    </submittedName>
</protein>
<accession>A0A2M9B8R3</accession>
<comment type="caution">
    <text evidence="5">The sequence shown here is derived from an EMBL/GenBank/DDBJ whole genome shotgun (WGS) entry which is preliminary data.</text>
</comment>
<dbReference type="EMBL" id="PGEZ01000002">
    <property type="protein sequence ID" value="PJJ54345.1"/>
    <property type="molecule type" value="Genomic_DNA"/>
</dbReference>
<keyword evidence="2" id="KW-0812">Transmembrane</keyword>
<dbReference type="PROSITE" id="PS50234">
    <property type="entry name" value="VWFA"/>
    <property type="match status" value="1"/>
</dbReference>
<feature type="compositionally biased region" description="Low complexity" evidence="1">
    <location>
        <begin position="622"/>
        <end position="636"/>
    </location>
</feature>
<dbReference type="SMART" id="SM00327">
    <property type="entry name" value="VWA"/>
    <property type="match status" value="1"/>
</dbReference>
<feature type="region of interest" description="Disordered" evidence="1">
    <location>
        <begin position="595"/>
        <end position="636"/>
    </location>
</feature>
<evidence type="ECO:0000313" key="5">
    <source>
        <dbReference type="EMBL" id="PJJ54345.1"/>
    </source>
</evidence>
<keyword evidence="2" id="KW-1133">Transmembrane helix</keyword>
<dbReference type="OrthoDB" id="4318225at2"/>
<feature type="transmembrane region" description="Helical" evidence="2">
    <location>
        <begin position="645"/>
        <end position="668"/>
    </location>
</feature>
<feature type="signal peptide" evidence="3">
    <location>
        <begin position="1"/>
        <end position="22"/>
    </location>
</feature>
<dbReference type="AlphaFoldDB" id="A0A2M9B8R3"/>
<evidence type="ECO:0000313" key="6">
    <source>
        <dbReference type="Proteomes" id="UP000230842"/>
    </source>
</evidence>
<dbReference type="Proteomes" id="UP000230842">
    <property type="component" value="Unassembled WGS sequence"/>
</dbReference>